<dbReference type="PANTHER" id="PTHR32294">
    <property type="entry name" value="DNA POLYMERASE III SUBUNIT ALPHA"/>
    <property type="match status" value="1"/>
</dbReference>
<dbReference type="GO" id="GO:0008408">
    <property type="term" value="F:3'-5' exonuclease activity"/>
    <property type="evidence" value="ECO:0007669"/>
    <property type="project" value="InterPro"/>
</dbReference>
<proteinExistence type="predicted"/>
<dbReference type="InterPro" id="IPR016195">
    <property type="entry name" value="Pol/histidinol_Pase-like"/>
</dbReference>
<dbReference type="Gene3D" id="3.20.20.140">
    <property type="entry name" value="Metal-dependent hydrolases"/>
    <property type="match status" value="1"/>
</dbReference>
<dbReference type="RefSeq" id="WP_233419104.1">
    <property type="nucleotide sequence ID" value="NZ_AZDX01000003.1"/>
</dbReference>
<evidence type="ECO:0000259" key="1">
    <source>
        <dbReference type="Pfam" id="PF02811"/>
    </source>
</evidence>
<feature type="domain" description="Bacterial DNA polymerase III alpha subunit NTPase" evidence="2">
    <location>
        <begin position="304"/>
        <end position="409"/>
    </location>
</feature>
<dbReference type="Pfam" id="PF07733">
    <property type="entry name" value="DNA_pol3_alpha"/>
    <property type="match status" value="1"/>
</dbReference>
<dbReference type="SUPFAM" id="SSF89550">
    <property type="entry name" value="PHP domain-like"/>
    <property type="match status" value="1"/>
</dbReference>
<organism evidence="3 4">
    <name type="scientific">Liquorilactobacillus hordei DSM 19519</name>
    <dbReference type="NCBI Taxonomy" id="1423759"/>
    <lineage>
        <taxon>Bacteria</taxon>
        <taxon>Bacillati</taxon>
        <taxon>Bacillota</taxon>
        <taxon>Bacilli</taxon>
        <taxon>Lactobacillales</taxon>
        <taxon>Lactobacillaceae</taxon>
        <taxon>Liquorilactobacillus</taxon>
    </lineage>
</organism>
<dbReference type="GeneID" id="98309587"/>
<dbReference type="InterPro" id="IPR011708">
    <property type="entry name" value="DNA_pol3_alpha_NTPase_dom"/>
</dbReference>
<name>A0A0R1MIU1_9LACO</name>
<dbReference type="InterPro" id="IPR004013">
    <property type="entry name" value="PHP_dom"/>
</dbReference>
<dbReference type="AlphaFoldDB" id="A0A0R1MIU1"/>
<dbReference type="InterPro" id="IPR004805">
    <property type="entry name" value="DnaE2/DnaE/PolC"/>
</dbReference>
<dbReference type="STRING" id="1423759.FC92_GL001017"/>
<evidence type="ECO:0000313" key="4">
    <source>
        <dbReference type="Proteomes" id="UP000051448"/>
    </source>
</evidence>
<dbReference type="Pfam" id="PF02811">
    <property type="entry name" value="PHP"/>
    <property type="match status" value="1"/>
</dbReference>
<feature type="domain" description="PHP" evidence="1">
    <location>
        <begin position="7"/>
        <end position="187"/>
    </location>
</feature>
<comment type="caution">
    <text evidence="3">The sequence shown here is derived from an EMBL/GenBank/DDBJ whole genome shotgun (WGS) entry which is preliminary data.</text>
</comment>
<evidence type="ECO:0000259" key="2">
    <source>
        <dbReference type="Pfam" id="PF07733"/>
    </source>
</evidence>
<keyword evidence="4" id="KW-1185">Reference proteome</keyword>
<dbReference type="PATRIC" id="fig|1423759.3.peg.1073"/>
<evidence type="ECO:0000313" key="3">
    <source>
        <dbReference type="EMBL" id="KRL07949.1"/>
    </source>
</evidence>
<dbReference type="EMBL" id="AZDX01000003">
    <property type="protein sequence ID" value="KRL07949.1"/>
    <property type="molecule type" value="Genomic_DNA"/>
</dbReference>
<dbReference type="Proteomes" id="UP000051448">
    <property type="component" value="Unassembled WGS sequence"/>
</dbReference>
<gene>
    <name evidence="3" type="ORF">FC92_GL001017</name>
</gene>
<accession>A0A0R1MIU1</accession>
<reference evidence="3 4" key="1">
    <citation type="journal article" date="2015" name="Genome Announc.">
        <title>Expanding the biotechnology potential of lactobacilli through comparative genomics of 213 strains and associated genera.</title>
        <authorList>
            <person name="Sun Z."/>
            <person name="Harris H.M."/>
            <person name="McCann A."/>
            <person name="Guo C."/>
            <person name="Argimon S."/>
            <person name="Zhang W."/>
            <person name="Yang X."/>
            <person name="Jeffery I.B."/>
            <person name="Cooney J.C."/>
            <person name="Kagawa T.F."/>
            <person name="Liu W."/>
            <person name="Song Y."/>
            <person name="Salvetti E."/>
            <person name="Wrobel A."/>
            <person name="Rasinkangas P."/>
            <person name="Parkhill J."/>
            <person name="Rea M.C."/>
            <person name="O'Sullivan O."/>
            <person name="Ritari J."/>
            <person name="Douillard F.P."/>
            <person name="Paul Ross R."/>
            <person name="Yang R."/>
            <person name="Briner A.E."/>
            <person name="Felis G.E."/>
            <person name="de Vos W.M."/>
            <person name="Barrangou R."/>
            <person name="Klaenhammer T.R."/>
            <person name="Caufield P.W."/>
            <person name="Cui Y."/>
            <person name="Zhang H."/>
            <person name="O'Toole P.W."/>
        </authorList>
    </citation>
    <scope>NUCLEOTIDE SEQUENCE [LARGE SCALE GENOMIC DNA]</scope>
    <source>
        <strain evidence="3 4">DSM 19519</strain>
    </source>
</reference>
<protein>
    <submittedName>
        <fullName evidence="3">DNA polymerase III DnaE</fullName>
    </submittedName>
</protein>
<dbReference type="GO" id="GO:0006260">
    <property type="term" value="P:DNA replication"/>
    <property type="evidence" value="ECO:0007669"/>
    <property type="project" value="InterPro"/>
</dbReference>
<sequence>MKQWVSLHQHTDESNAGGYFEVVTQYTDYVKYAKENELPAVCITNHGNVARWMKHKMAINDSGMKYIHAIEAYVTMNLEDKNRGYHTILIAKNYEGVKEINRLSSASFNRQDGHFYYKPRILFDDLKNTSDNIFVTTACLAGALWQTFPHLNRQTNKRVEGDKKIFKAWIDFIEQNKERVYLELQPHIDEEQKEYNKLLVKIAKKKGFKLIASNDIHALNQRHNEIRLMIKRGKKSDYEGDDKFEIWCKNYDEMLETFERQGVVSRGIVEKALDATMEIVNQVEDFELDRTHKYPHLFKDEESKFKELIVEGMKKRGIAKLPKEERKKYMSRVNKEFKVYKQNGAISYMLADWLMIEEAKKQGRRVGYSRGSVSGSLIAYLLNSTEIDSVKENLNFERFMNPERISLAD</sequence>